<protein>
    <recommendedName>
        <fullName evidence="1">GUN4-like domain-containing protein</fullName>
    </recommendedName>
</protein>
<evidence type="ECO:0000313" key="3">
    <source>
        <dbReference type="Proteomes" id="UP000319191"/>
    </source>
</evidence>
<dbReference type="Gene3D" id="1.10.10.1770">
    <property type="entry name" value="Gun4-like"/>
    <property type="match status" value="1"/>
</dbReference>
<feature type="domain" description="GUN4-like" evidence="1">
    <location>
        <begin position="2"/>
        <end position="51"/>
    </location>
</feature>
<name>A0A552IMX0_9CHRO</name>
<dbReference type="EMBL" id="SFAV01000239">
    <property type="protein sequence ID" value="TRU84826.1"/>
    <property type="molecule type" value="Genomic_DNA"/>
</dbReference>
<evidence type="ECO:0000313" key="2">
    <source>
        <dbReference type="EMBL" id="TRU84826.1"/>
    </source>
</evidence>
<dbReference type="Pfam" id="PF05419">
    <property type="entry name" value="GUN4"/>
    <property type="match status" value="1"/>
</dbReference>
<sequence>MIIDRLWTQASRGHFGFSIQAEIYRSWGGNDSLGKTQKQVWTDFCREVGWFAAVRSPIW</sequence>
<dbReference type="SUPFAM" id="SSF140869">
    <property type="entry name" value="GUN4-like"/>
    <property type="match status" value="1"/>
</dbReference>
<dbReference type="InterPro" id="IPR037215">
    <property type="entry name" value="GUN4-like_sf"/>
</dbReference>
<evidence type="ECO:0000259" key="1">
    <source>
        <dbReference type="Pfam" id="PF05419"/>
    </source>
</evidence>
<comment type="caution">
    <text evidence="2">The sequence shown here is derived from an EMBL/GenBank/DDBJ whole genome shotgun (WGS) entry which is preliminary data.</text>
</comment>
<reference evidence="2 3" key="1">
    <citation type="submission" date="2019-01" db="EMBL/GenBank/DDBJ databases">
        <title>Coherence of Microcystis species and biogeography revealed through population genomics.</title>
        <authorList>
            <person name="Perez-Carrascal O.M."/>
            <person name="Terrat Y."/>
            <person name="Giani A."/>
            <person name="Fortin N."/>
            <person name="Tromas N."/>
            <person name="Shapiro B.J."/>
        </authorList>
    </citation>
    <scope>NUCLEOTIDE SEQUENCE [LARGE SCALE GENOMIC DNA]</scope>
    <source>
        <strain evidence="2">Mn_MB_F_20050700_S1D</strain>
    </source>
</reference>
<dbReference type="AlphaFoldDB" id="A0A552IMX0"/>
<dbReference type="Proteomes" id="UP000319191">
    <property type="component" value="Unassembled WGS sequence"/>
</dbReference>
<accession>A0A552IMX0</accession>
<organism evidence="2 3">
    <name type="scientific">Microcystis novacekii Mn_MB_F_20050700_S1D</name>
    <dbReference type="NCBI Taxonomy" id="2486266"/>
    <lineage>
        <taxon>Bacteria</taxon>
        <taxon>Bacillati</taxon>
        <taxon>Cyanobacteriota</taxon>
        <taxon>Cyanophyceae</taxon>
        <taxon>Oscillatoriophycideae</taxon>
        <taxon>Chroococcales</taxon>
        <taxon>Microcystaceae</taxon>
        <taxon>Microcystis</taxon>
    </lineage>
</organism>
<dbReference type="InterPro" id="IPR008629">
    <property type="entry name" value="GUN4-like"/>
</dbReference>
<proteinExistence type="predicted"/>
<gene>
    <name evidence="2" type="ORF">EWV54_17200</name>
</gene>